<protein>
    <recommendedName>
        <fullName evidence="3">YtxH domain-containing protein</fullName>
    </recommendedName>
</protein>
<accession>A0A7C9PLH9</accession>
<dbReference type="AlphaFoldDB" id="A0A7C9PLH9"/>
<sequence>MKKFLWFVIGIGAGFAIAHQVAKTPEGSRFFEGVDSKARQFGAALLDGYKSREAELRGAVAEAESAIADLAKRAK</sequence>
<comment type="caution">
    <text evidence="1">The sequence shown here is derived from an EMBL/GenBank/DDBJ whole genome shotgun (WGS) entry which is preliminary data.</text>
</comment>
<keyword evidence="2" id="KW-1185">Reference proteome</keyword>
<evidence type="ECO:0000313" key="1">
    <source>
        <dbReference type="EMBL" id="NEM90225.1"/>
    </source>
</evidence>
<evidence type="ECO:0000313" key="2">
    <source>
        <dbReference type="Proteomes" id="UP000479756"/>
    </source>
</evidence>
<gene>
    <name evidence="1" type="ORF">G3T37_02500</name>
</gene>
<dbReference type="RefSeq" id="WP_163471895.1">
    <property type="nucleotide sequence ID" value="NZ_JAAGWZ010000001.1"/>
</dbReference>
<organism evidence="1 2">
    <name type="scientific">Galbitalea soli</name>
    <dbReference type="NCBI Taxonomy" id="1268042"/>
    <lineage>
        <taxon>Bacteria</taxon>
        <taxon>Bacillati</taxon>
        <taxon>Actinomycetota</taxon>
        <taxon>Actinomycetes</taxon>
        <taxon>Micrococcales</taxon>
        <taxon>Microbacteriaceae</taxon>
        <taxon>Galbitalea</taxon>
    </lineage>
</organism>
<dbReference type="EMBL" id="JAAGWZ010000001">
    <property type="protein sequence ID" value="NEM90225.1"/>
    <property type="molecule type" value="Genomic_DNA"/>
</dbReference>
<evidence type="ECO:0008006" key="3">
    <source>
        <dbReference type="Google" id="ProtNLM"/>
    </source>
</evidence>
<reference evidence="1 2" key="1">
    <citation type="journal article" date="2014" name="Int. J. Syst. Evol. Microbiol.">
        <title>Description of Galbitalea soli gen. nov., sp. nov., and Frondihabitans sucicola sp. nov.</title>
        <authorList>
            <person name="Kim S.J."/>
            <person name="Lim J.M."/>
            <person name="Ahn J.H."/>
            <person name="Weon H.Y."/>
            <person name="Hamada M."/>
            <person name="Suzuki K."/>
            <person name="Ahn T.Y."/>
            <person name="Kwon S.W."/>
        </authorList>
    </citation>
    <scope>NUCLEOTIDE SEQUENCE [LARGE SCALE GENOMIC DNA]</scope>
    <source>
        <strain evidence="1 2">NBRC 108727</strain>
    </source>
</reference>
<dbReference type="Proteomes" id="UP000479756">
    <property type="component" value="Unassembled WGS sequence"/>
</dbReference>
<name>A0A7C9PLH9_9MICO</name>
<proteinExistence type="predicted"/>